<keyword evidence="3" id="KW-1185">Reference proteome</keyword>
<gene>
    <name evidence="2" type="ORF">PTD2_00422</name>
</gene>
<comment type="caution">
    <text evidence="2">The sequence shown here is derived from an EMBL/GenBank/DDBJ whole genome shotgun (WGS) entry which is preliminary data.</text>
</comment>
<dbReference type="InterPro" id="IPR013783">
    <property type="entry name" value="Ig-like_fold"/>
</dbReference>
<dbReference type="GO" id="GO:0031410">
    <property type="term" value="C:cytoplasmic vesicle"/>
    <property type="evidence" value="ECO:0007669"/>
    <property type="project" value="TreeGrafter"/>
</dbReference>
<dbReference type="InterPro" id="IPR029865">
    <property type="entry name" value="KIAA0319-like"/>
</dbReference>
<dbReference type="Pfam" id="PF00801">
    <property type="entry name" value="PKD"/>
    <property type="match status" value="1"/>
</dbReference>
<reference evidence="2 3" key="1">
    <citation type="submission" date="2006-02" db="EMBL/GenBank/DDBJ databases">
        <authorList>
            <person name="Moran M.A."/>
            <person name="Kjelleberg S."/>
            <person name="Egan S."/>
            <person name="Saunders N."/>
            <person name="Thomas T."/>
            <person name="Ferriera S."/>
            <person name="Johnson J."/>
            <person name="Kravitz S."/>
            <person name="Halpern A."/>
            <person name="Remington K."/>
            <person name="Beeson K."/>
            <person name="Tran B."/>
            <person name="Rogers Y.-H."/>
            <person name="Friedman R."/>
            <person name="Venter J.C."/>
        </authorList>
    </citation>
    <scope>NUCLEOTIDE SEQUENCE [LARGE SCALE GENOMIC DNA]</scope>
    <source>
        <strain evidence="2 3">D2</strain>
    </source>
</reference>
<dbReference type="InterPro" id="IPR035986">
    <property type="entry name" value="PKD_dom_sf"/>
</dbReference>
<dbReference type="Pfam" id="PF22352">
    <property type="entry name" value="K319L-like_PKD"/>
    <property type="match status" value="2"/>
</dbReference>
<dbReference type="SUPFAM" id="SSF49299">
    <property type="entry name" value="PKD domain"/>
    <property type="match status" value="2"/>
</dbReference>
<feature type="domain" description="PKD/Chitinase" evidence="1">
    <location>
        <begin position="513"/>
        <end position="604"/>
    </location>
</feature>
<dbReference type="PANTHER" id="PTHR46182">
    <property type="entry name" value="FI19480P1"/>
    <property type="match status" value="1"/>
</dbReference>
<sequence length="789" mass="85330">MIWKNSIAASACLLVAACGGGGKEPIKHELSKINTGPVAKIEPQISSLKLGSETTFSAANSYDLDGDNLSYEWTLIRKSDQASVALDKNNNDKITVILEDEGEYLLTLKVNDGKILSTPAQLQFSLAGSTNLTANAGIDFTVKKGQVVNLNGAQSSTLNGVISSYKWEIIEKPQGSTARIFKNQRVKTNFVADRVGLYRAELTIENSLGAIAKDTVEINSDALNVNSKPVVILTSEKSLVKPNEVLLIDATQSYDPDRFDRLSFAWSILSAPAESDATLSSLISSSTSFSASVNGEYVVGLRLADSHGAYSDGIYQVSVASSNQAPIAQLGNDMSTVLGQSVTLSCEYCFDPEGDELSYNWQLLGQPDTSTSVLESTTSPIATLNPDMIGEYLVAVIISDGETEVTSNTQIIDVRNNQKPISKIFAPLTASLGERVILDGSHSFDPEGAELNYEWKIIDQPNHDEIYDNSSALAYFTPMSIGDYIVSLRTNDGTQYSDPETTAISVKENQAPVIVIQGDLNRTIALGENVDLNAAQSYDPEGEAITFLWTLHKPDNSTVTLQDDSAKILQFTPDIAGIYIATLTITDPANNLSSESITVEVTDLSDVLTGTVKGRIVDTTLSGVENALLSINGKEYSSDQEGFFNITLDIEEGNAIKILTADSRLVKAQHVTAVIAQQDFIIDLGESFVPVKQEVDTYLWTCGDYSGPENINLRFNMIDTFPATNKFTTHFDETFSFAIDSNKSIALPSTASYELFVDDEVTITAPGPKVTIYYAPILGAMNIVTICNK</sequence>
<dbReference type="GO" id="GO:0016020">
    <property type="term" value="C:membrane"/>
    <property type="evidence" value="ECO:0007669"/>
    <property type="project" value="TreeGrafter"/>
</dbReference>
<evidence type="ECO:0000259" key="1">
    <source>
        <dbReference type="SMART" id="SM00089"/>
    </source>
</evidence>
<proteinExistence type="predicted"/>
<dbReference type="OrthoDB" id="9806238at2"/>
<dbReference type="Proteomes" id="UP000006201">
    <property type="component" value="Unassembled WGS sequence"/>
</dbReference>
<dbReference type="HOGENOM" id="CLU_355586_0_0_6"/>
<name>A4CF79_9GAMM</name>
<dbReference type="AlphaFoldDB" id="A4CF79"/>
<feature type="domain" description="PKD/Chitinase" evidence="1">
    <location>
        <begin position="38"/>
        <end position="127"/>
    </location>
</feature>
<dbReference type="InterPro" id="IPR000601">
    <property type="entry name" value="PKD_dom"/>
</dbReference>
<dbReference type="EMBL" id="AAOH01000011">
    <property type="protein sequence ID" value="EAR26627.1"/>
    <property type="molecule type" value="Genomic_DNA"/>
</dbReference>
<dbReference type="SMART" id="SM00089">
    <property type="entry name" value="PKD"/>
    <property type="match status" value="3"/>
</dbReference>
<feature type="domain" description="PKD/Chitinase" evidence="1">
    <location>
        <begin position="137"/>
        <end position="223"/>
    </location>
</feature>
<evidence type="ECO:0000313" key="3">
    <source>
        <dbReference type="Proteomes" id="UP000006201"/>
    </source>
</evidence>
<dbReference type="PANTHER" id="PTHR46182:SF2">
    <property type="entry name" value="FI19480P1"/>
    <property type="match status" value="1"/>
</dbReference>
<accession>A4CF79</accession>
<organism evidence="2 3">
    <name type="scientific">Pseudoalteromonas tunicata D2</name>
    <dbReference type="NCBI Taxonomy" id="87626"/>
    <lineage>
        <taxon>Bacteria</taxon>
        <taxon>Pseudomonadati</taxon>
        <taxon>Pseudomonadota</taxon>
        <taxon>Gammaproteobacteria</taxon>
        <taxon>Alteromonadales</taxon>
        <taxon>Pseudoalteromonadaceae</taxon>
        <taxon>Pseudoalteromonas</taxon>
    </lineage>
</organism>
<evidence type="ECO:0000313" key="2">
    <source>
        <dbReference type="EMBL" id="EAR26627.1"/>
    </source>
</evidence>
<dbReference type="InterPro" id="IPR022409">
    <property type="entry name" value="PKD/Chitinase_dom"/>
</dbReference>
<dbReference type="STRING" id="87626.PTD2_00422"/>
<dbReference type="PROSITE" id="PS51257">
    <property type="entry name" value="PROKAR_LIPOPROTEIN"/>
    <property type="match status" value="1"/>
</dbReference>
<dbReference type="RefSeq" id="WP_009840738.1">
    <property type="nucleotide sequence ID" value="NZ_CH959303.1"/>
</dbReference>
<protein>
    <submittedName>
        <fullName evidence="2">PKD domain protein</fullName>
    </submittedName>
</protein>
<dbReference type="Gene3D" id="2.60.40.10">
    <property type="entry name" value="Immunoglobulins"/>
    <property type="match status" value="6"/>
</dbReference>
<dbReference type="eggNOG" id="COG4932">
    <property type="taxonomic scope" value="Bacteria"/>
</dbReference>